<proteinExistence type="predicted"/>
<feature type="chain" id="PRO_5042243340" evidence="1">
    <location>
        <begin position="23"/>
        <end position="231"/>
    </location>
</feature>
<evidence type="ECO:0000313" key="2">
    <source>
        <dbReference type="EMBL" id="KAJ1353219.1"/>
    </source>
</evidence>
<protein>
    <submittedName>
        <fullName evidence="2">Uncharacterized protein</fullName>
    </submittedName>
</protein>
<gene>
    <name evidence="2" type="ORF">KIN20_009813</name>
</gene>
<evidence type="ECO:0000313" key="3">
    <source>
        <dbReference type="Proteomes" id="UP001196413"/>
    </source>
</evidence>
<dbReference type="AlphaFoldDB" id="A0AAD5MY87"/>
<keyword evidence="1" id="KW-0732">Signal</keyword>
<dbReference type="EMBL" id="JAHQIW010001639">
    <property type="protein sequence ID" value="KAJ1353219.1"/>
    <property type="molecule type" value="Genomic_DNA"/>
</dbReference>
<dbReference type="Proteomes" id="UP001196413">
    <property type="component" value="Unassembled WGS sequence"/>
</dbReference>
<comment type="caution">
    <text evidence="2">The sequence shown here is derived from an EMBL/GenBank/DDBJ whole genome shotgun (WGS) entry which is preliminary data.</text>
</comment>
<organism evidence="2 3">
    <name type="scientific">Parelaphostrongylus tenuis</name>
    <name type="common">Meningeal worm</name>
    <dbReference type="NCBI Taxonomy" id="148309"/>
    <lineage>
        <taxon>Eukaryota</taxon>
        <taxon>Metazoa</taxon>
        <taxon>Ecdysozoa</taxon>
        <taxon>Nematoda</taxon>
        <taxon>Chromadorea</taxon>
        <taxon>Rhabditida</taxon>
        <taxon>Rhabditina</taxon>
        <taxon>Rhabditomorpha</taxon>
        <taxon>Strongyloidea</taxon>
        <taxon>Metastrongylidae</taxon>
        <taxon>Parelaphostrongylus</taxon>
    </lineage>
</organism>
<name>A0AAD5MY87_PARTN</name>
<keyword evidence="3" id="KW-1185">Reference proteome</keyword>
<reference evidence="2" key="1">
    <citation type="submission" date="2021-06" db="EMBL/GenBank/DDBJ databases">
        <title>Parelaphostrongylus tenuis whole genome reference sequence.</title>
        <authorList>
            <person name="Garwood T.J."/>
            <person name="Larsen P.A."/>
            <person name="Fountain-Jones N.M."/>
            <person name="Garbe J.R."/>
            <person name="Macchietto M.G."/>
            <person name="Kania S.A."/>
            <person name="Gerhold R.W."/>
            <person name="Richards J.E."/>
            <person name="Wolf T.M."/>
        </authorList>
    </citation>
    <scope>NUCLEOTIDE SEQUENCE</scope>
    <source>
        <strain evidence="2">MNPRO001-30</strain>
        <tissue evidence="2">Meninges</tissue>
    </source>
</reference>
<accession>A0AAD5MY87</accession>
<sequence>MVGPPTVIIVTSLLATILTVSGCGVIPTGQASTRTLSVTGFTLPVAMAYSTALDVRARVPGIASSRDEARAFVSRLVTQTVLDVLELQGRSALLPDAVISTILSQLNITIIYKPLPCLKVVSLMDIVDMMKENCVIVDDTVTQICTMKMPPPPARPARPARQQQQNMCMMHLAPIPPQHLTIGGTISTTNIIMANWSTAMWQSVVNRAVRMLASGPFRLHFSTVSAVVSGN</sequence>
<feature type="signal peptide" evidence="1">
    <location>
        <begin position="1"/>
        <end position="22"/>
    </location>
</feature>
<evidence type="ECO:0000256" key="1">
    <source>
        <dbReference type="SAM" id="SignalP"/>
    </source>
</evidence>